<dbReference type="AlphaFoldDB" id="A0A1R1PML6"/>
<dbReference type="InterPro" id="IPR020593">
    <property type="entry name" value="G-glutamylP_reductase_CS"/>
</dbReference>
<dbReference type="NCBIfam" id="NF001221">
    <property type="entry name" value="PRK00197.1"/>
    <property type="match status" value="1"/>
</dbReference>
<evidence type="ECO:0000256" key="1">
    <source>
        <dbReference type="ARBA" id="ARBA00004985"/>
    </source>
</evidence>
<dbReference type="PANTHER" id="PTHR11063:SF8">
    <property type="entry name" value="DELTA-1-PYRROLINE-5-CARBOXYLATE SYNTHASE"/>
    <property type="match status" value="1"/>
</dbReference>
<proteinExistence type="inferred from homology"/>
<evidence type="ECO:0000256" key="9">
    <source>
        <dbReference type="ARBA" id="ARBA00060997"/>
    </source>
</evidence>
<evidence type="ECO:0000256" key="12">
    <source>
        <dbReference type="SAM" id="Coils"/>
    </source>
</evidence>
<dbReference type="InterPro" id="IPR016163">
    <property type="entry name" value="Ald_DH_C"/>
</dbReference>
<dbReference type="GO" id="GO:0055129">
    <property type="term" value="P:L-proline biosynthetic process"/>
    <property type="evidence" value="ECO:0007669"/>
    <property type="project" value="UniProtKB-UniPathway"/>
</dbReference>
<dbReference type="InterPro" id="IPR016162">
    <property type="entry name" value="Ald_DH_N"/>
</dbReference>
<dbReference type="InterPro" id="IPR015590">
    <property type="entry name" value="Aldehyde_DH_dom"/>
</dbReference>
<organism evidence="14 15">
    <name type="scientific">Zancudomyces culisetae</name>
    <name type="common">Gut fungus</name>
    <name type="synonym">Smittium culisetae</name>
    <dbReference type="NCBI Taxonomy" id="1213189"/>
    <lineage>
        <taxon>Eukaryota</taxon>
        <taxon>Fungi</taxon>
        <taxon>Fungi incertae sedis</taxon>
        <taxon>Zoopagomycota</taxon>
        <taxon>Kickxellomycotina</taxon>
        <taxon>Harpellomycetes</taxon>
        <taxon>Harpellales</taxon>
        <taxon>Legeriomycetaceae</taxon>
        <taxon>Zancudomyces</taxon>
    </lineage>
</organism>
<comment type="function">
    <text evidence="8">Catalyzes the NADPH dependent reduction of L-gamma-glutamyl 5-phosphate into L-glutamate 5-semialdehyde and phosphate. The product spontaneously undergoes cyclization to form 1-pyrroline-5-carboxylate.</text>
</comment>
<dbReference type="InterPro" id="IPR016161">
    <property type="entry name" value="Ald_DH/histidinol_DH"/>
</dbReference>
<evidence type="ECO:0000256" key="10">
    <source>
        <dbReference type="ARBA" id="ARBA00075718"/>
    </source>
</evidence>
<dbReference type="CDD" id="cd07079">
    <property type="entry name" value="ALDH_F18-19_ProA-GPR"/>
    <property type="match status" value="1"/>
</dbReference>
<keyword evidence="12" id="KW-0175">Coiled coil</keyword>
<dbReference type="Pfam" id="PF00171">
    <property type="entry name" value="Aldedh"/>
    <property type="match status" value="1"/>
</dbReference>
<dbReference type="GO" id="GO:0004350">
    <property type="term" value="F:glutamate-5-semialdehyde dehydrogenase activity"/>
    <property type="evidence" value="ECO:0007669"/>
    <property type="project" value="UniProtKB-EC"/>
</dbReference>
<dbReference type="Gene3D" id="3.40.605.10">
    <property type="entry name" value="Aldehyde Dehydrogenase, Chain A, domain 1"/>
    <property type="match status" value="1"/>
</dbReference>
<feature type="coiled-coil region" evidence="12">
    <location>
        <begin position="35"/>
        <end position="62"/>
    </location>
</feature>
<evidence type="ECO:0000256" key="3">
    <source>
        <dbReference type="ARBA" id="ARBA00022605"/>
    </source>
</evidence>
<evidence type="ECO:0000256" key="4">
    <source>
        <dbReference type="ARBA" id="ARBA00022650"/>
    </source>
</evidence>
<dbReference type="OrthoDB" id="1934954at2759"/>
<evidence type="ECO:0000256" key="8">
    <source>
        <dbReference type="ARBA" id="ARBA00059423"/>
    </source>
</evidence>
<sequence length="452" mass="49888">MEEIARRARDAANVLQCTTSEHKTATLKNIYKILKDNKNKIFEENEKDLAEAQRRVDQGELSASLFKRLDIKGKDGGKFEEMLSGIKEVENLEDPIGKTTLAKELDAGLELYRVTCAVGVILVIFEARPEVVVNIACLAIKTGNAAILKGGKEAQYTNRLLAKLIGEAVQAAKKECGGWIPEDAVQLVETREQISELLEQDEYIDLVIPRGSNSLVKYIKNSTRIPVLGHADGICSIYLDESADVEKAKRIVVDAKTSYTAACNAAETLLVNENLLKNEFLQVAKELIDNNVLLRLDARTYEAVDAARSELGINSSSYVQAHENDFHTEFLSLEIAVKSVSSVQEAIRHINTHGSKHTDAIVTENKENADLFMKMVDAAGVYWNASTRFADGFRYSFGTEVGVSTNKTHARGPVGLEGLTIYKYKLYGNGHIVGNYGTGPGKRSYTHKNIPF</sequence>
<keyword evidence="4" id="KW-0641">Proline biosynthesis</keyword>
<comment type="catalytic activity">
    <reaction evidence="7">
        <text>L-glutamate 5-semialdehyde + phosphate + NADP(+) = L-glutamyl 5-phosphate + NADPH + H(+)</text>
        <dbReference type="Rhea" id="RHEA:19541"/>
        <dbReference type="ChEBI" id="CHEBI:15378"/>
        <dbReference type="ChEBI" id="CHEBI:43474"/>
        <dbReference type="ChEBI" id="CHEBI:57783"/>
        <dbReference type="ChEBI" id="CHEBI:58066"/>
        <dbReference type="ChEBI" id="CHEBI:58274"/>
        <dbReference type="ChEBI" id="CHEBI:58349"/>
        <dbReference type="EC" id="1.2.1.41"/>
    </reaction>
</comment>
<dbReference type="GO" id="GO:0050661">
    <property type="term" value="F:NADP binding"/>
    <property type="evidence" value="ECO:0007669"/>
    <property type="project" value="InterPro"/>
</dbReference>
<protein>
    <recommendedName>
        <fullName evidence="2">glutamate-5-semialdehyde dehydrogenase</fullName>
        <ecNumber evidence="2">1.2.1.41</ecNumber>
    </recommendedName>
    <alternativeName>
        <fullName evidence="11">Glutamate-5-semialdehyde dehydrogenase</fullName>
    </alternativeName>
    <alternativeName>
        <fullName evidence="10">Glutamyl-gamma-semialdehyde dehydrogenase</fullName>
    </alternativeName>
</protein>
<dbReference type="PIRSF" id="PIRSF000151">
    <property type="entry name" value="GPR"/>
    <property type="match status" value="1"/>
</dbReference>
<evidence type="ECO:0000256" key="6">
    <source>
        <dbReference type="ARBA" id="ARBA00023002"/>
    </source>
</evidence>
<keyword evidence="5" id="KW-0521">NADP</keyword>
<evidence type="ECO:0000313" key="14">
    <source>
        <dbReference type="EMBL" id="OMH82204.1"/>
    </source>
</evidence>
<reference evidence="15" key="1">
    <citation type="submission" date="2017-01" db="EMBL/GenBank/DDBJ databases">
        <authorList>
            <person name="Wang Y."/>
            <person name="White M."/>
            <person name="Kvist S."/>
            <person name="Moncalvo J.-M."/>
        </authorList>
    </citation>
    <scope>NUCLEOTIDE SEQUENCE [LARGE SCALE GENOMIC DNA]</scope>
    <source>
        <strain evidence="15">COL-18-3</strain>
    </source>
</reference>
<feature type="domain" description="Aldehyde dehydrogenase" evidence="13">
    <location>
        <begin position="2"/>
        <end position="286"/>
    </location>
</feature>
<keyword evidence="6" id="KW-0560">Oxidoreductase</keyword>
<dbReference type="Gene3D" id="3.40.309.10">
    <property type="entry name" value="Aldehyde Dehydrogenase, Chain A, domain 2"/>
    <property type="match status" value="1"/>
</dbReference>
<evidence type="ECO:0000313" key="15">
    <source>
        <dbReference type="Proteomes" id="UP000188320"/>
    </source>
</evidence>
<evidence type="ECO:0000259" key="13">
    <source>
        <dbReference type="Pfam" id="PF00171"/>
    </source>
</evidence>
<dbReference type="EC" id="1.2.1.41" evidence="2"/>
<evidence type="ECO:0000256" key="2">
    <source>
        <dbReference type="ARBA" id="ARBA00013002"/>
    </source>
</evidence>
<gene>
    <name evidence="14" type="ORF">AX774_g4322</name>
</gene>
<dbReference type="HAMAP" id="MF_00412">
    <property type="entry name" value="ProA"/>
    <property type="match status" value="1"/>
</dbReference>
<dbReference type="Proteomes" id="UP000188320">
    <property type="component" value="Unassembled WGS sequence"/>
</dbReference>
<keyword evidence="3" id="KW-0028">Amino-acid biosynthesis</keyword>
<keyword evidence="15" id="KW-1185">Reference proteome</keyword>
<evidence type="ECO:0000256" key="11">
    <source>
        <dbReference type="ARBA" id="ARBA00077451"/>
    </source>
</evidence>
<dbReference type="UniPathway" id="UPA00098">
    <property type="reaction ID" value="UER00360"/>
</dbReference>
<accession>A0A1R1PML6</accession>
<dbReference type="PANTHER" id="PTHR11063">
    <property type="entry name" value="GLUTAMATE SEMIALDEHYDE DEHYDROGENASE"/>
    <property type="match status" value="1"/>
</dbReference>
<comment type="similarity">
    <text evidence="9">Belongs to the gamma-glutamyl phosphate reductase family.</text>
</comment>
<dbReference type="SUPFAM" id="SSF53720">
    <property type="entry name" value="ALDH-like"/>
    <property type="match status" value="1"/>
</dbReference>
<dbReference type="EMBL" id="LSSK01000719">
    <property type="protein sequence ID" value="OMH82204.1"/>
    <property type="molecule type" value="Genomic_DNA"/>
</dbReference>
<dbReference type="InterPro" id="IPR012134">
    <property type="entry name" value="Glu-5-SA_DH"/>
</dbReference>
<evidence type="ECO:0000256" key="5">
    <source>
        <dbReference type="ARBA" id="ARBA00022857"/>
    </source>
</evidence>
<dbReference type="InterPro" id="IPR000965">
    <property type="entry name" value="GPR_dom"/>
</dbReference>
<dbReference type="FunFam" id="3.40.309.10:FF:000006">
    <property type="entry name" value="Gamma-glutamyl phosphate reductase"/>
    <property type="match status" value="1"/>
</dbReference>
<name>A0A1R1PML6_ZANCU</name>
<comment type="pathway">
    <text evidence="1">Amino-acid biosynthesis; L-proline biosynthesis; L-glutamate 5-semialdehyde from L-glutamate: step 2/2.</text>
</comment>
<dbReference type="NCBIfam" id="TIGR00407">
    <property type="entry name" value="proA"/>
    <property type="match status" value="1"/>
</dbReference>
<dbReference type="PROSITE" id="PS01223">
    <property type="entry name" value="PROA"/>
    <property type="match status" value="1"/>
</dbReference>
<comment type="caution">
    <text evidence="14">The sequence shown here is derived from an EMBL/GenBank/DDBJ whole genome shotgun (WGS) entry which is preliminary data.</text>
</comment>
<evidence type="ECO:0000256" key="7">
    <source>
        <dbReference type="ARBA" id="ARBA00049024"/>
    </source>
</evidence>